<dbReference type="GO" id="GO:0000155">
    <property type="term" value="F:phosphorelay sensor kinase activity"/>
    <property type="evidence" value="ECO:0007669"/>
    <property type="project" value="TreeGrafter"/>
</dbReference>
<evidence type="ECO:0000313" key="12">
    <source>
        <dbReference type="EMBL" id="QIK52701.1"/>
    </source>
</evidence>
<dbReference type="SUPFAM" id="SSF55874">
    <property type="entry name" value="ATPase domain of HSP90 chaperone/DNA topoisomerase II/histidine kinase"/>
    <property type="match status" value="1"/>
</dbReference>
<comment type="catalytic activity">
    <reaction evidence="1">
        <text>ATP + protein L-histidine = ADP + protein N-phospho-L-histidine.</text>
        <dbReference type="EC" id="2.7.13.3"/>
    </reaction>
</comment>
<evidence type="ECO:0000256" key="7">
    <source>
        <dbReference type="ARBA" id="ARBA00022777"/>
    </source>
</evidence>
<dbReference type="AlphaFoldDB" id="A0A6G7WKI5"/>
<dbReference type="InterPro" id="IPR005467">
    <property type="entry name" value="His_kinase_dom"/>
</dbReference>
<evidence type="ECO:0000256" key="4">
    <source>
        <dbReference type="ARBA" id="ARBA00022475"/>
    </source>
</evidence>
<dbReference type="KEGG" id="jpo:G7058_07050"/>
<keyword evidence="5" id="KW-0808">Transferase</keyword>
<dbReference type="PANTHER" id="PTHR45453">
    <property type="entry name" value="PHOSPHATE REGULON SENSOR PROTEIN PHOR"/>
    <property type="match status" value="1"/>
</dbReference>
<keyword evidence="4" id="KW-1003">Cell membrane</keyword>
<evidence type="ECO:0000256" key="3">
    <source>
        <dbReference type="ARBA" id="ARBA00012438"/>
    </source>
</evidence>
<dbReference type="PANTHER" id="PTHR45453:SF2">
    <property type="entry name" value="HISTIDINE KINASE"/>
    <property type="match status" value="1"/>
</dbReference>
<evidence type="ECO:0000256" key="8">
    <source>
        <dbReference type="ARBA" id="ARBA00022989"/>
    </source>
</evidence>
<protein>
    <recommendedName>
        <fullName evidence="3">histidine kinase</fullName>
        <ecNumber evidence="3">2.7.13.3</ecNumber>
    </recommendedName>
</protein>
<dbReference type="GO" id="GO:0016036">
    <property type="term" value="P:cellular response to phosphate starvation"/>
    <property type="evidence" value="ECO:0007669"/>
    <property type="project" value="TreeGrafter"/>
</dbReference>
<evidence type="ECO:0000256" key="6">
    <source>
        <dbReference type="ARBA" id="ARBA00022692"/>
    </source>
</evidence>
<keyword evidence="9" id="KW-0902">Two-component regulatory system</keyword>
<evidence type="ECO:0000256" key="9">
    <source>
        <dbReference type="ARBA" id="ARBA00023012"/>
    </source>
</evidence>
<evidence type="ECO:0000256" key="5">
    <source>
        <dbReference type="ARBA" id="ARBA00022679"/>
    </source>
</evidence>
<gene>
    <name evidence="12" type="ORF">G7058_07050</name>
</gene>
<dbReference type="Pfam" id="PF02518">
    <property type="entry name" value="HATPase_c"/>
    <property type="match status" value="1"/>
</dbReference>
<dbReference type="InterPro" id="IPR003594">
    <property type="entry name" value="HATPase_dom"/>
</dbReference>
<keyword evidence="6" id="KW-0812">Transmembrane</keyword>
<dbReference type="EC" id="2.7.13.3" evidence="3"/>
<keyword evidence="10" id="KW-0472">Membrane</keyword>
<comment type="subcellular location">
    <subcellularLocation>
        <location evidence="2">Cell membrane</location>
        <topology evidence="2">Multi-pass membrane protein</topology>
    </subcellularLocation>
</comment>
<dbReference type="Proteomes" id="UP000501830">
    <property type="component" value="Chromosome"/>
</dbReference>
<accession>A0A6G7WKI5</accession>
<name>A0A6G7WKI5_9LACT</name>
<dbReference type="InterPro" id="IPR050351">
    <property type="entry name" value="BphY/WalK/GraS-like"/>
</dbReference>
<feature type="domain" description="Histidine kinase" evidence="11">
    <location>
        <begin position="66"/>
        <end position="267"/>
    </location>
</feature>
<keyword evidence="8" id="KW-1133">Transmembrane helix</keyword>
<dbReference type="GO" id="GO:0005886">
    <property type="term" value="C:plasma membrane"/>
    <property type="evidence" value="ECO:0007669"/>
    <property type="project" value="UniProtKB-SubCell"/>
</dbReference>
<dbReference type="EMBL" id="CP049889">
    <property type="protein sequence ID" value="QIK52701.1"/>
    <property type="molecule type" value="Genomic_DNA"/>
</dbReference>
<reference evidence="12 13" key="1">
    <citation type="journal article" date="2017" name="Int. J. Syst. Evol. Microbiol.">
        <title>Jeotgalibaca porci sp. nov. and Jeotgalibaca arthritidis sp. nov., isolated from pigs, and emended description of the genus Jeotgalibaca.</title>
        <authorList>
            <person name="Zamora L."/>
            <person name="Perez-Sancho M."/>
            <person name="Dominguez L."/>
            <person name="Fernandez-Garayzabal J.F."/>
            <person name="Vela A.I."/>
        </authorList>
    </citation>
    <scope>NUCLEOTIDE SEQUENCE [LARGE SCALE GENOMIC DNA]</scope>
    <source>
        <strain evidence="12 13">CCUG 69148</strain>
    </source>
</reference>
<dbReference type="PROSITE" id="PS50109">
    <property type="entry name" value="HIS_KIN"/>
    <property type="match status" value="1"/>
</dbReference>
<keyword evidence="7 12" id="KW-0418">Kinase</keyword>
<proteinExistence type="predicted"/>
<sequence>MLYWVFQWLRYSEKYRNVQHEYALEGDYTALEQLYLAKVAQLEEVLRDQEQADYESKQEQLDYFTLWLHQIKTPIAVMSLLQQQLPHSESKKQIEQELIRVEDYTHMALSYLKLEGSTQELELVEVELDAVIRKVIKKYASLFIYNHIQLEYEPLKLKVVSDGKWLEVIVEQLLSNSLKYAVKGKISIYAEGASLVIADNGPGIRSEDLPKVFEKGYTGLSGRLHEKSTGLGLFLSRKICKRLGHRLEIESEVGKYTKAILHLDQTEMRLFD</sequence>
<dbReference type="SMART" id="SM00387">
    <property type="entry name" value="HATPase_c"/>
    <property type="match status" value="1"/>
</dbReference>
<dbReference type="GO" id="GO:0004721">
    <property type="term" value="F:phosphoprotein phosphatase activity"/>
    <property type="evidence" value="ECO:0007669"/>
    <property type="project" value="TreeGrafter"/>
</dbReference>
<dbReference type="InterPro" id="IPR036890">
    <property type="entry name" value="HATPase_C_sf"/>
</dbReference>
<keyword evidence="13" id="KW-1185">Reference proteome</keyword>
<evidence type="ECO:0000259" key="11">
    <source>
        <dbReference type="PROSITE" id="PS50109"/>
    </source>
</evidence>
<evidence type="ECO:0000256" key="2">
    <source>
        <dbReference type="ARBA" id="ARBA00004651"/>
    </source>
</evidence>
<evidence type="ECO:0000256" key="10">
    <source>
        <dbReference type="ARBA" id="ARBA00023136"/>
    </source>
</evidence>
<evidence type="ECO:0000313" key="13">
    <source>
        <dbReference type="Proteomes" id="UP000501830"/>
    </source>
</evidence>
<organism evidence="12 13">
    <name type="scientific">Jeotgalibaca porci</name>
    <dbReference type="NCBI Taxonomy" id="1868793"/>
    <lineage>
        <taxon>Bacteria</taxon>
        <taxon>Bacillati</taxon>
        <taxon>Bacillota</taxon>
        <taxon>Bacilli</taxon>
        <taxon>Lactobacillales</taxon>
        <taxon>Carnobacteriaceae</taxon>
        <taxon>Jeotgalibaca</taxon>
    </lineage>
</organism>
<dbReference type="Gene3D" id="3.30.565.10">
    <property type="entry name" value="Histidine kinase-like ATPase, C-terminal domain"/>
    <property type="match status" value="1"/>
</dbReference>
<evidence type="ECO:0000256" key="1">
    <source>
        <dbReference type="ARBA" id="ARBA00000085"/>
    </source>
</evidence>